<dbReference type="Proteomes" id="UP001168167">
    <property type="component" value="Unassembled WGS sequence"/>
</dbReference>
<protein>
    <recommendedName>
        <fullName evidence="1">DNA-directed DNA polymerase</fullName>
        <ecNumber evidence="1">2.7.7.7</ecNumber>
    </recommendedName>
</protein>
<proteinExistence type="predicted"/>
<organism evidence="4 5">
    <name type="scientific">Candidatus Doriopsillibacter californiensis</name>
    <dbReference type="NCBI Taxonomy" id="2970740"/>
    <lineage>
        <taxon>Bacteria</taxon>
        <taxon>Pseudomonadati</taxon>
        <taxon>Pseudomonadota</taxon>
        <taxon>Gammaproteobacteria</taxon>
        <taxon>Candidatus Tethybacterales</taxon>
        <taxon>Candidatus Persebacteraceae</taxon>
        <taxon>Candidatus Doriopsillibacter</taxon>
    </lineage>
</organism>
<dbReference type="PANTHER" id="PTHR11669:SF8">
    <property type="entry name" value="DNA POLYMERASE III SUBUNIT DELTA"/>
    <property type="match status" value="1"/>
</dbReference>
<evidence type="ECO:0000256" key="2">
    <source>
        <dbReference type="ARBA" id="ARBA00022932"/>
    </source>
</evidence>
<gene>
    <name evidence="4" type="ORF">NQX30_05135</name>
</gene>
<dbReference type="EMBL" id="JANQAO010000003">
    <property type="protein sequence ID" value="MDM5147750.1"/>
    <property type="molecule type" value="Genomic_DNA"/>
</dbReference>
<sequence>MNTISFASATLITGHPGAGSESLALTLATVFADTTSEAADADIIVIRPEKNTITVDAVRQVVEFCALAPLVARRRVAVFIDSERMNIAAANALLKTLEEPSADKALILSVHSPSLLPPTVTSRCRILFAPLPTEAEAATWLQANGGDGESLSFSGGLPLAALNTDMQAVRTAKDLFSQGNDINTAAAVKTLVSIDLWLDCLQKWTADGVRAAMGLTARYFPGSESILSALCADPRRWLDGHARLLDQRRLAAHPLAQDLFIYNALNEYRLIFTH</sequence>
<keyword evidence="2" id="KW-0808">Transferase</keyword>
<dbReference type="InterPro" id="IPR027417">
    <property type="entry name" value="P-loop_NTPase"/>
</dbReference>
<reference evidence="4" key="1">
    <citation type="submission" date="2022-08" db="EMBL/GenBank/DDBJ databases">
        <authorList>
            <person name="Dzunkova M."/>
            <person name="La Clair J."/>
            <person name="Tyml T."/>
            <person name="Doud D."/>
            <person name="Schulz F."/>
            <person name="Piquer S."/>
            <person name="Porcel Sanchis D."/>
            <person name="Osborn A."/>
            <person name="Robinson D."/>
            <person name="Louie K.B."/>
            <person name="Bowen B.P."/>
            <person name="Bowers R."/>
            <person name="Lee J."/>
            <person name="Arnau Llombart V."/>
            <person name="Diaz Villanueva W."/>
            <person name="Gosliner T."/>
            <person name="Northen T."/>
            <person name="Cheng J.-F."/>
            <person name="Burkart M.D."/>
            <person name="Woyke T."/>
        </authorList>
    </citation>
    <scope>NUCLEOTIDE SEQUENCE</scope>
    <source>
        <strain evidence="4">Df01</strain>
    </source>
</reference>
<accession>A0ABT7QMW4</accession>
<evidence type="ECO:0000256" key="3">
    <source>
        <dbReference type="ARBA" id="ARBA00049244"/>
    </source>
</evidence>
<keyword evidence="2" id="KW-0548">Nucleotidyltransferase</keyword>
<name>A0ABT7QMW4_9GAMM</name>
<evidence type="ECO:0000313" key="5">
    <source>
        <dbReference type="Proteomes" id="UP001168167"/>
    </source>
</evidence>
<dbReference type="Gene3D" id="3.40.50.300">
    <property type="entry name" value="P-loop containing nucleotide triphosphate hydrolases"/>
    <property type="match status" value="1"/>
</dbReference>
<evidence type="ECO:0000313" key="4">
    <source>
        <dbReference type="EMBL" id="MDM5147750.1"/>
    </source>
</evidence>
<comment type="catalytic activity">
    <reaction evidence="3">
        <text>DNA(n) + a 2'-deoxyribonucleoside 5'-triphosphate = DNA(n+1) + diphosphate</text>
        <dbReference type="Rhea" id="RHEA:22508"/>
        <dbReference type="Rhea" id="RHEA-COMP:17339"/>
        <dbReference type="Rhea" id="RHEA-COMP:17340"/>
        <dbReference type="ChEBI" id="CHEBI:33019"/>
        <dbReference type="ChEBI" id="CHEBI:61560"/>
        <dbReference type="ChEBI" id="CHEBI:173112"/>
        <dbReference type="EC" id="2.7.7.7"/>
    </reaction>
</comment>
<keyword evidence="2" id="KW-0239">DNA-directed DNA polymerase</keyword>
<evidence type="ECO:0000256" key="1">
    <source>
        <dbReference type="ARBA" id="ARBA00012417"/>
    </source>
</evidence>
<dbReference type="EC" id="2.7.7.7" evidence="1"/>
<dbReference type="Pfam" id="PF13177">
    <property type="entry name" value="DNA_pol3_delta2"/>
    <property type="match status" value="1"/>
</dbReference>
<comment type="caution">
    <text evidence="4">The sequence shown here is derived from an EMBL/GenBank/DDBJ whole genome shotgun (WGS) entry which is preliminary data.</text>
</comment>
<dbReference type="SUPFAM" id="SSF52540">
    <property type="entry name" value="P-loop containing nucleoside triphosphate hydrolases"/>
    <property type="match status" value="1"/>
</dbReference>
<reference evidence="4" key="2">
    <citation type="journal article" date="2023" name="Microbiome">
        <title>Synthase-selected sorting approach identifies a beta-lactone synthase in a nudibranch symbiotic bacterium.</title>
        <authorList>
            <person name="Dzunkova M."/>
            <person name="La Clair J.J."/>
            <person name="Tyml T."/>
            <person name="Doud D."/>
            <person name="Schulz F."/>
            <person name="Piquer-Esteban S."/>
            <person name="Porcel Sanchis D."/>
            <person name="Osborn A."/>
            <person name="Robinson D."/>
            <person name="Louie K.B."/>
            <person name="Bowen B.P."/>
            <person name="Bowers R.M."/>
            <person name="Lee J."/>
            <person name="Arnau V."/>
            <person name="Diaz-Villanueva W."/>
            <person name="Stepanauskas R."/>
            <person name="Gosliner T."/>
            <person name="Date S.V."/>
            <person name="Northen T.R."/>
            <person name="Cheng J.F."/>
            <person name="Burkart M.D."/>
            <person name="Woyke T."/>
        </authorList>
    </citation>
    <scope>NUCLEOTIDE SEQUENCE</scope>
    <source>
        <strain evidence="4">Df01</strain>
    </source>
</reference>
<dbReference type="PANTHER" id="PTHR11669">
    <property type="entry name" value="REPLICATION FACTOR C / DNA POLYMERASE III GAMMA-TAU SUBUNIT"/>
    <property type="match status" value="1"/>
</dbReference>
<dbReference type="InterPro" id="IPR050238">
    <property type="entry name" value="DNA_Rep/Repair_Clamp_Loader"/>
</dbReference>
<keyword evidence="5" id="KW-1185">Reference proteome</keyword>